<reference evidence="7" key="1">
    <citation type="submission" date="2017-04" db="EMBL/GenBank/DDBJ databases">
        <authorList>
            <person name="Varghese N."/>
            <person name="Submissions S."/>
        </authorList>
    </citation>
    <scope>NUCLEOTIDE SEQUENCE [LARGE SCALE GENOMIC DNA]</scope>
    <source>
        <strain evidence="7">DSM 16537</strain>
    </source>
</reference>
<dbReference type="AlphaFoldDB" id="A0A1W2HAW2"/>
<feature type="domain" description="Cytochrome c" evidence="5">
    <location>
        <begin position="41"/>
        <end position="140"/>
    </location>
</feature>
<sequence length="157" mass="17921">MKTEKINLLLTVLIATSFLFGFSLKETNIYNIVPELTKGKTDDIKGLKLMSQYCLSCHNPDMGGGHASRLGPPIFKVREHYFREGISKEEFTSSILNFVKNPSQDKSKMQGAVRNFGLMPPLVIPQEDLELIVNYIYENDLSSEAWKKEWNEFKVSL</sequence>
<keyword evidence="2 4" id="KW-0479">Metal-binding</keyword>
<dbReference type="EMBL" id="LT838813">
    <property type="protein sequence ID" value="SMD46030.1"/>
    <property type="molecule type" value="Genomic_DNA"/>
</dbReference>
<dbReference type="STRING" id="758820.SAMN00777080_4707"/>
<dbReference type="GO" id="GO:0009055">
    <property type="term" value="F:electron transfer activity"/>
    <property type="evidence" value="ECO:0007669"/>
    <property type="project" value="InterPro"/>
</dbReference>
<evidence type="ECO:0000256" key="3">
    <source>
        <dbReference type="ARBA" id="ARBA00023004"/>
    </source>
</evidence>
<evidence type="ECO:0000313" key="7">
    <source>
        <dbReference type="Proteomes" id="UP000192333"/>
    </source>
</evidence>
<proteinExistence type="predicted"/>
<evidence type="ECO:0000256" key="2">
    <source>
        <dbReference type="ARBA" id="ARBA00022723"/>
    </source>
</evidence>
<dbReference type="InterPro" id="IPR036909">
    <property type="entry name" value="Cyt_c-like_dom_sf"/>
</dbReference>
<dbReference type="OrthoDB" id="1494333at2"/>
<dbReference type="Proteomes" id="UP000192333">
    <property type="component" value="Chromosome I"/>
</dbReference>
<dbReference type="GO" id="GO:0020037">
    <property type="term" value="F:heme binding"/>
    <property type="evidence" value="ECO:0007669"/>
    <property type="project" value="InterPro"/>
</dbReference>
<evidence type="ECO:0000256" key="4">
    <source>
        <dbReference type="PROSITE-ProRule" id="PRU00433"/>
    </source>
</evidence>
<gene>
    <name evidence="6" type="ORF">SAMN00777080_4707</name>
</gene>
<dbReference type="RefSeq" id="WP_084122978.1">
    <property type="nucleotide sequence ID" value="NZ_LT838813.1"/>
</dbReference>
<evidence type="ECO:0000313" key="6">
    <source>
        <dbReference type="EMBL" id="SMD46030.1"/>
    </source>
</evidence>
<protein>
    <recommendedName>
        <fullName evidence="5">Cytochrome c domain-containing protein</fullName>
    </recommendedName>
</protein>
<organism evidence="6 7">
    <name type="scientific">Aquiflexum balticum DSM 16537</name>
    <dbReference type="NCBI Taxonomy" id="758820"/>
    <lineage>
        <taxon>Bacteria</taxon>
        <taxon>Pseudomonadati</taxon>
        <taxon>Bacteroidota</taxon>
        <taxon>Cytophagia</taxon>
        <taxon>Cytophagales</taxon>
        <taxon>Cyclobacteriaceae</taxon>
        <taxon>Aquiflexum</taxon>
    </lineage>
</organism>
<keyword evidence="7" id="KW-1185">Reference proteome</keyword>
<dbReference type="InterPro" id="IPR009056">
    <property type="entry name" value="Cyt_c-like_dom"/>
</dbReference>
<name>A0A1W2HAW2_9BACT</name>
<dbReference type="SUPFAM" id="SSF46626">
    <property type="entry name" value="Cytochrome c"/>
    <property type="match status" value="1"/>
</dbReference>
<keyword evidence="3 4" id="KW-0408">Iron</keyword>
<keyword evidence="1 4" id="KW-0349">Heme</keyword>
<dbReference type="PROSITE" id="PS51007">
    <property type="entry name" value="CYTC"/>
    <property type="match status" value="1"/>
</dbReference>
<dbReference type="GO" id="GO:0046872">
    <property type="term" value="F:metal ion binding"/>
    <property type="evidence" value="ECO:0007669"/>
    <property type="project" value="UniProtKB-KW"/>
</dbReference>
<accession>A0A1W2HAW2</accession>
<evidence type="ECO:0000256" key="1">
    <source>
        <dbReference type="ARBA" id="ARBA00022617"/>
    </source>
</evidence>
<evidence type="ECO:0000259" key="5">
    <source>
        <dbReference type="PROSITE" id="PS51007"/>
    </source>
</evidence>
<dbReference type="Gene3D" id="1.10.760.10">
    <property type="entry name" value="Cytochrome c-like domain"/>
    <property type="match status" value="1"/>
</dbReference>